<dbReference type="Gene3D" id="3.30.300.30">
    <property type="match status" value="1"/>
</dbReference>
<dbReference type="Gene3D" id="3.40.50.12780">
    <property type="entry name" value="N-terminal domain of ligase-like"/>
    <property type="match status" value="1"/>
</dbReference>
<dbReference type="InterPro" id="IPR020845">
    <property type="entry name" value="AMP-binding_CS"/>
</dbReference>
<dbReference type="InterPro" id="IPR042099">
    <property type="entry name" value="ANL_N_sf"/>
</dbReference>
<proteinExistence type="predicted"/>
<evidence type="ECO:0000259" key="2">
    <source>
        <dbReference type="Pfam" id="PF13193"/>
    </source>
</evidence>
<dbReference type="PROSITE" id="PS00455">
    <property type="entry name" value="AMP_BINDING"/>
    <property type="match status" value="1"/>
</dbReference>
<comment type="caution">
    <text evidence="3">The sequence shown here is derived from an EMBL/GenBank/DDBJ whole genome shotgun (WGS) entry which is preliminary data.</text>
</comment>
<dbReference type="Pfam" id="PF00501">
    <property type="entry name" value="AMP-binding"/>
    <property type="match status" value="1"/>
</dbReference>
<evidence type="ECO:0000259" key="1">
    <source>
        <dbReference type="Pfam" id="PF00501"/>
    </source>
</evidence>
<dbReference type="AlphaFoldDB" id="A0A073J0G6"/>
<dbReference type="NCBIfam" id="NF004822">
    <property type="entry name" value="PRK06178.1"/>
    <property type="match status" value="1"/>
</dbReference>
<dbReference type="OrthoDB" id="9803968at2"/>
<gene>
    <name evidence="3" type="ORF">SUH3_21975</name>
</gene>
<sequence>MTQNQQIEEHVADLRKRQAESWPKGVSRDITYRLGKVPMSQYVRAEAKARPDAAMVHYYGRTLSWAEIDGASDRFAGLLQAHGVAAGDRVAVMLGNCPQFLICFWGIMKLGAVLVPVNPMFKGVELTYQLNDSGAETLVFQDDLAPLVASVVDDTPVRMMWATGAAEMAGDGGAVPRPAGMGDAPKAAGVARLLEALDAATPFAGPDCTDLDAVAALNYTGGTTGMPKGCVHTHGDMLYTVASYCGCAMGDAGPDDVVVNFFPMFWIAGEDLGVLAPVYTGAAVSILHRWDAVGWMAAVAEHRATIVTLLVDNAVEVMRHPRAGDYDLTSLRNTSVCSFVKKLGAAFRAEWRALTDSAMVEAAYGMTETNTCDTYTVGLQEDDYDLQQQPVFVGLPVPETDIIIRDFETGALKEIGETGEICVRSPSVLKSYWNKPDETAHALRDGWLHTGDIGMVNERGFVHYLGRRKEMLKVNGMPVFPAEIEMLLGRHPAILGSGVIGRKDEAKGEVPVAFVHIDPEKADGIDADSLRAWCREQMASFKVPEIRLVDALPMTATGKVKKEELAALL</sequence>
<dbReference type="RefSeq" id="WP_037927201.1">
    <property type="nucleotide sequence ID" value="NZ_CP054606.1"/>
</dbReference>
<accession>A0A073J0G6</accession>
<dbReference type="GO" id="GO:0016878">
    <property type="term" value="F:acid-thiol ligase activity"/>
    <property type="evidence" value="ECO:0007669"/>
    <property type="project" value="UniProtKB-ARBA"/>
</dbReference>
<dbReference type="PANTHER" id="PTHR43767:SF1">
    <property type="entry name" value="NONRIBOSOMAL PEPTIDE SYNTHASE PES1 (EUROFUNG)-RELATED"/>
    <property type="match status" value="1"/>
</dbReference>
<evidence type="ECO:0000313" key="3">
    <source>
        <dbReference type="EMBL" id="KEJ95196.1"/>
    </source>
</evidence>
<dbReference type="PANTHER" id="PTHR43767">
    <property type="entry name" value="LONG-CHAIN-FATTY-ACID--COA LIGASE"/>
    <property type="match status" value="1"/>
</dbReference>
<evidence type="ECO:0000313" key="4">
    <source>
        <dbReference type="Proteomes" id="UP000027746"/>
    </source>
</evidence>
<dbReference type="InterPro" id="IPR045851">
    <property type="entry name" value="AMP-bd_C_sf"/>
</dbReference>
<dbReference type="Proteomes" id="UP000027746">
    <property type="component" value="Unassembled WGS sequence"/>
</dbReference>
<reference evidence="3 4" key="1">
    <citation type="submission" date="2014-01" db="EMBL/GenBank/DDBJ databases">
        <title>Sulfitobacter sp. H3 (MCCC 1A00686) Genome Sequencing.</title>
        <authorList>
            <person name="Lai Q."/>
            <person name="Hong Z."/>
        </authorList>
    </citation>
    <scope>NUCLEOTIDE SEQUENCE [LARGE SCALE GENOMIC DNA]</scope>
    <source>
        <strain evidence="3 4">H3</strain>
    </source>
</reference>
<dbReference type="InterPro" id="IPR050237">
    <property type="entry name" value="ATP-dep_AMP-bd_enzyme"/>
</dbReference>
<protein>
    <submittedName>
        <fullName evidence="3">Acyl-CoA synthetase</fullName>
    </submittedName>
</protein>
<name>A0A073J0G6_9RHOB</name>
<dbReference type="InterPro" id="IPR025110">
    <property type="entry name" value="AMP-bd_C"/>
</dbReference>
<dbReference type="GeneID" id="68872613"/>
<feature type="domain" description="AMP-binding enzyme C-terminal" evidence="2">
    <location>
        <begin position="483"/>
        <end position="559"/>
    </location>
</feature>
<keyword evidence="4" id="KW-1185">Reference proteome</keyword>
<dbReference type="SUPFAM" id="SSF56801">
    <property type="entry name" value="Acetyl-CoA synthetase-like"/>
    <property type="match status" value="1"/>
</dbReference>
<dbReference type="Pfam" id="PF13193">
    <property type="entry name" value="AMP-binding_C"/>
    <property type="match status" value="1"/>
</dbReference>
<dbReference type="EMBL" id="JAMD01000007">
    <property type="protein sequence ID" value="KEJ95196.1"/>
    <property type="molecule type" value="Genomic_DNA"/>
</dbReference>
<organism evidence="3 4">
    <name type="scientific">Pseudosulfitobacter pseudonitzschiae</name>
    <dbReference type="NCBI Taxonomy" id="1402135"/>
    <lineage>
        <taxon>Bacteria</taxon>
        <taxon>Pseudomonadati</taxon>
        <taxon>Pseudomonadota</taxon>
        <taxon>Alphaproteobacteria</taxon>
        <taxon>Rhodobacterales</taxon>
        <taxon>Roseobacteraceae</taxon>
        <taxon>Pseudosulfitobacter</taxon>
    </lineage>
</organism>
<dbReference type="InterPro" id="IPR000873">
    <property type="entry name" value="AMP-dep_synth/lig_dom"/>
</dbReference>
<feature type="domain" description="AMP-dependent synthetase/ligase" evidence="1">
    <location>
        <begin position="44"/>
        <end position="433"/>
    </location>
</feature>